<dbReference type="InterPro" id="IPR043143">
    <property type="entry name" value="Mal/L-sulf/L-lact_DH-like_NADP"/>
</dbReference>
<dbReference type="PANTHER" id="PTHR11091">
    <property type="entry name" value="OXIDOREDUCTASE-RELATED"/>
    <property type="match status" value="1"/>
</dbReference>
<dbReference type="PANTHER" id="PTHR11091:SF0">
    <property type="entry name" value="MALATE DEHYDROGENASE"/>
    <property type="match status" value="1"/>
</dbReference>
<protein>
    <recommendedName>
        <fullName evidence="5">Dehydrogenase</fullName>
    </recommendedName>
</protein>
<evidence type="ECO:0000313" key="3">
    <source>
        <dbReference type="EMBL" id="KRO32923.1"/>
    </source>
</evidence>
<dbReference type="Proteomes" id="UP000053349">
    <property type="component" value="Unassembled WGS sequence"/>
</dbReference>
<evidence type="ECO:0008006" key="5">
    <source>
        <dbReference type="Google" id="ProtNLM"/>
    </source>
</evidence>
<comment type="similarity">
    <text evidence="1">Belongs to the LDH2/MDH2 oxidoreductase family.</text>
</comment>
<dbReference type="Gene3D" id="1.10.1530.10">
    <property type="match status" value="1"/>
</dbReference>
<dbReference type="Pfam" id="PF02615">
    <property type="entry name" value="Ldh_2"/>
    <property type="match status" value="1"/>
</dbReference>
<dbReference type="InterPro" id="IPR003767">
    <property type="entry name" value="Malate/L-lactate_DH-like"/>
</dbReference>
<keyword evidence="2" id="KW-0560">Oxidoreductase</keyword>
<evidence type="ECO:0000256" key="1">
    <source>
        <dbReference type="ARBA" id="ARBA00006056"/>
    </source>
</evidence>
<comment type="caution">
    <text evidence="3">The sequence shown here is derived from an EMBL/GenBank/DDBJ whole genome shotgun (WGS) entry which is preliminary data.</text>
</comment>
<organism evidence="3 4">
    <name type="scientific">Actinobacteria bacterium BACL2 MAG-121001-bin67</name>
    <dbReference type="NCBI Taxonomy" id="1655572"/>
    <lineage>
        <taxon>Bacteria</taxon>
        <taxon>Bacillati</taxon>
        <taxon>Actinomycetota</taxon>
        <taxon>Actinomycetes</taxon>
        <taxon>Actinomycetes incertae sedis</taxon>
        <taxon>ac1 cluster</taxon>
    </lineage>
</organism>
<dbReference type="InterPro" id="IPR036111">
    <property type="entry name" value="Mal/L-sulfo/L-lacto_DH-like_sf"/>
</dbReference>
<dbReference type="SUPFAM" id="SSF89733">
    <property type="entry name" value="L-sulfolactate dehydrogenase-like"/>
    <property type="match status" value="1"/>
</dbReference>
<proteinExistence type="inferred from homology"/>
<dbReference type="Gene3D" id="3.30.1370.60">
    <property type="entry name" value="Hypothetical oxidoreductase yiak, domain 2"/>
    <property type="match status" value="1"/>
</dbReference>
<dbReference type="EMBL" id="LIAW01000035">
    <property type="protein sequence ID" value="KRO32923.1"/>
    <property type="molecule type" value="Genomic_DNA"/>
</dbReference>
<accession>A0A0R2P7Y8</accession>
<reference evidence="3 4" key="1">
    <citation type="submission" date="2015-10" db="EMBL/GenBank/DDBJ databases">
        <title>Metagenome-Assembled Genomes uncover a global brackish microbiome.</title>
        <authorList>
            <person name="Hugerth L.W."/>
            <person name="Larsson J."/>
            <person name="Alneberg J."/>
            <person name="Lindh M.V."/>
            <person name="Legrand C."/>
            <person name="Pinhassi J."/>
            <person name="Andersson A.F."/>
        </authorList>
    </citation>
    <scope>NUCLEOTIDE SEQUENCE [LARGE SCALE GENOMIC DNA]</scope>
    <source>
        <strain evidence="3">BACL2 MAG-121001-bin67</strain>
    </source>
</reference>
<dbReference type="AlphaFoldDB" id="A0A0R2P7Y8"/>
<name>A0A0R2P7Y8_9ACTN</name>
<gene>
    <name evidence="3" type="ORF">ABR64_01920</name>
</gene>
<evidence type="ECO:0000256" key="2">
    <source>
        <dbReference type="ARBA" id="ARBA00023002"/>
    </source>
</evidence>
<evidence type="ECO:0000313" key="4">
    <source>
        <dbReference type="Proteomes" id="UP000053349"/>
    </source>
</evidence>
<dbReference type="InterPro" id="IPR043144">
    <property type="entry name" value="Mal/L-sulf/L-lact_DH-like_ah"/>
</dbReference>
<sequence length="339" mass="36591">MSDPVENIQVERSKMMDCTSSILIKVGTPKAHANSVADSLVQAQEAGHASHGVIRLIEYTNFVKQGTVIPNSEPEIISERGASVVIDGKWGWGQIACKFALQVAQEKVKELGTVSLTVRSVNHIGRLGEYVERLAESNLVSLMWCNSDPSVAAYAGRERLFGTNPFAAGIPTPNKPIVIDFATAASAEGKLRVARANKQNIGPGIVIDKDGNESLNPQAFYDGGALLPFGGHKGYCLSLMIELLGGGLSGGHPSTSSRYLRGNGTVLIVMDPEFFVPRDSFFQDISESKNRIANTARVKPDQPVLLPGDVENLQRQKNQPVIAISSAIWQSILELERSL</sequence>
<dbReference type="GO" id="GO:0016491">
    <property type="term" value="F:oxidoreductase activity"/>
    <property type="evidence" value="ECO:0007669"/>
    <property type="project" value="UniProtKB-KW"/>
</dbReference>